<evidence type="ECO:0000313" key="9">
    <source>
        <dbReference type="EMBL" id="SDY34283.1"/>
    </source>
</evidence>
<evidence type="ECO:0000256" key="2">
    <source>
        <dbReference type="ARBA" id="ARBA00022448"/>
    </source>
</evidence>
<dbReference type="InterPro" id="IPR035906">
    <property type="entry name" value="MetI-like_sf"/>
</dbReference>
<evidence type="ECO:0000259" key="8">
    <source>
        <dbReference type="PROSITE" id="PS50928"/>
    </source>
</evidence>
<dbReference type="CDD" id="cd06261">
    <property type="entry name" value="TM_PBP2"/>
    <property type="match status" value="1"/>
</dbReference>
<evidence type="ECO:0000256" key="1">
    <source>
        <dbReference type="ARBA" id="ARBA00004651"/>
    </source>
</evidence>
<dbReference type="PANTHER" id="PTHR43386:SF1">
    <property type="entry name" value="D,D-DIPEPTIDE TRANSPORT SYSTEM PERMEASE PROTEIN DDPC-RELATED"/>
    <property type="match status" value="1"/>
</dbReference>
<keyword evidence="5 7" id="KW-1133">Transmembrane helix</keyword>
<dbReference type="PROSITE" id="PS50928">
    <property type="entry name" value="ABC_TM1"/>
    <property type="match status" value="1"/>
</dbReference>
<feature type="domain" description="ABC transmembrane type-1" evidence="8">
    <location>
        <begin position="74"/>
        <end position="267"/>
    </location>
</feature>
<dbReference type="EMBL" id="FNPV01000001">
    <property type="protein sequence ID" value="SDY34283.1"/>
    <property type="molecule type" value="Genomic_DNA"/>
</dbReference>
<dbReference type="AlphaFoldDB" id="A0A1H3J2R9"/>
<dbReference type="STRING" id="159292.SAMN05192546_101397"/>
<gene>
    <name evidence="9" type="ORF">SAMN05192546_101397</name>
</gene>
<feature type="transmembrane region" description="Helical" evidence="7">
    <location>
        <begin position="247"/>
        <end position="267"/>
    </location>
</feature>
<evidence type="ECO:0000256" key="5">
    <source>
        <dbReference type="ARBA" id="ARBA00022989"/>
    </source>
</evidence>
<dbReference type="InterPro" id="IPR000515">
    <property type="entry name" value="MetI-like"/>
</dbReference>
<dbReference type="Proteomes" id="UP000199230">
    <property type="component" value="Unassembled WGS sequence"/>
</dbReference>
<comment type="similarity">
    <text evidence="7">Belongs to the binding-protein-dependent transport system permease family.</text>
</comment>
<dbReference type="GO" id="GO:0005886">
    <property type="term" value="C:plasma membrane"/>
    <property type="evidence" value="ECO:0007669"/>
    <property type="project" value="UniProtKB-SubCell"/>
</dbReference>
<sequence length="280" mass="31093">MKALIFFWKARSLFGKLAMLLLITLTMMAIFAPVLTNLPHQRSSGPALEPPGWPHIMGTDQLGIDIWSMIAHGARTSLLVGLGTSLLAGLGGGIIGIMAAWKGGVMDRCIQRFIDIMLALPELPAMIVIAAFFGSSLKNIIIVLALFSWSRPARILRAATLSLREQPYIKMASHYGGKAPYMIWKHLIPELFPLLMINMIRLASMAIVTESSLAFLGLGDPASRSWGLIIHHAVNFQGIFMTPFWKWWLLFPWIFLTLLVTSLALLGRDLESMADPRMLR</sequence>
<dbReference type="Gene3D" id="1.10.3720.10">
    <property type="entry name" value="MetI-like"/>
    <property type="match status" value="1"/>
</dbReference>
<evidence type="ECO:0000256" key="3">
    <source>
        <dbReference type="ARBA" id="ARBA00022475"/>
    </source>
</evidence>
<dbReference type="PANTHER" id="PTHR43386">
    <property type="entry name" value="OLIGOPEPTIDE TRANSPORT SYSTEM PERMEASE PROTEIN APPC"/>
    <property type="match status" value="1"/>
</dbReference>
<accession>A0A1H3J2R9</accession>
<comment type="subcellular location">
    <subcellularLocation>
        <location evidence="1 7">Cell membrane</location>
        <topology evidence="1 7">Multi-pass membrane protein</topology>
    </subcellularLocation>
</comment>
<evidence type="ECO:0000256" key="4">
    <source>
        <dbReference type="ARBA" id="ARBA00022692"/>
    </source>
</evidence>
<organism evidence="9 10">
    <name type="scientific">Tindallia californiensis</name>
    <dbReference type="NCBI Taxonomy" id="159292"/>
    <lineage>
        <taxon>Bacteria</taxon>
        <taxon>Bacillati</taxon>
        <taxon>Bacillota</taxon>
        <taxon>Clostridia</taxon>
        <taxon>Peptostreptococcales</taxon>
        <taxon>Tindalliaceae</taxon>
        <taxon>Tindallia</taxon>
    </lineage>
</organism>
<feature type="transmembrane region" description="Helical" evidence="7">
    <location>
        <begin position="78"/>
        <end position="101"/>
    </location>
</feature>
<dbReference type="Pfam" id="PF00528">
    <property type="entry name" value="BPD_transp_1"/>
    <property type="match status" value="1"/>
</dbReference>
<keyword evidence="6 7" id="KW-0472">Membrane</keyword>
<protein>
    <submittedName>
        <fullName evidence="9">Peptide/nickel transport system permease protein</fullName>
    </submittedName>
</protein>
<reference evidence="9 10" key="1">
    <citation type="submission" date="2016-10" db="EMBL/GenBank/DDBJ databases">
        <authorList>
            <person name="de Groot N.N."/>
        </authorList>
    </citation>
    <scope>NUCLEOTIDE SEQUENCE [LARGE SCALE GENOMIC DNA]</scope>
    <source>
        <strain evidence="9 10">APO</strain>
    </source>
</reference>
<dbReference type="RefSeq" id="WP_207646000.1">
    <property type="nucleotide sequence ID" value="NZ_FNPV01000001.1"/>
</dbReference>
<name>A0A1H3J2R9_9FIRM</name>
<feature type="transmembrane region" description="Helical" evidence="7">
    <location>
        <begin position="12"/>
        <end position="35"/>
    </location>
</feature>
<evidence type="ECO:0000256" key="7">
    <source>
        <dbReference type="RuleBase" id="RU363032"/>
    </source>
</evidence>
<keyword evidence="2 7" id="KW-0813">Transport</keyword>
<keyword evidence="4 7" id="KW-0812">Transmembrane</keyword>
<dbReference type="InterPro" id="IPR050366">
    <property type="entry name" value="BP-dependent_transpt_permease"/>
</dbReference>
<evidence type="ECO:0000313" key="10">
    <source>
        <dbReference type="Proteomes" id="UP000199230"/>
    </source>
</evidence>
<dbReference type="GO" id="GO:0055085">
    <property type="term" value="P:transmembrane transport"/>
    <property type="evidence" value="ECO:0007669"/>
    <property type="project" value="InterPro"/>
</dbReference>
<dbReference type="SUPFAM" id="SSF161098">
    <property type="entry name" value="MetI-like"/>
    <property type="match status" value="1"/>
</dbReference>
<feature type="transmembrane region" description="Helical" evidence="7">
    <location>
        <begin position="191"/>
        <end position="218"/>
    </location>
</feature>
<keyword evidence="10" id="KW-1185">Reference proteome</keyword>
<keyword evidence="3" id="KW-1003">Cell membrane</keyword>
<evidence type="ECO:0000256" key="6">
    <source>
        <dbReference type="ARBA" id="ARBA00023136"/>
    </source>
</evidence>
<proteinExistence type="inferred from homology"/>